<keyword evidence="3" id="KW-1185">Reference proteome</keyword>
<evidence type="ECO:0000256" key="1">
    <source>
        <dbReference type="SAM" id="MobiDB-lite"/>
    </source>
</evidence>
<dbReference type="PANTHER" id="PTHR12910:SF2">
    <property type="entry name" value="NADH DEHYDROGENASE [UBIQUINONE] 1 ALPHA SUBCOMPLEX SUBUNIT 12"/>
    <property type="match status" value="1"/>
</dbReference>
<dbReference type="GO" id="GO:0045271">
    <property type="term" value="C:respiratory chain complex I"/>
    <property type="evidence" value="ECO:0007669"/>
    <property type="project" value="InterPro"/>
</dbReference>
<dbReference type="Pfam" id="PF05071">
    <property type="entry name" value="NDUFA12"/>
    <property type="match status" value="1"/>
</dbReference>
<dbReference type="PANTHER" id="PTHR12910">
    <property type="entry name" value="NADH-UBIQUINONE OXIDOREDUCTASE SUBUNIT B17.2"/>
    <property type="match status" value="1"/>
</dbReference>
<evidence type="ECO:0000313" key="3">
    <source>
        <dbReference type="Proteomes" id="UP000324065"/>
    </source>
</evidence>
<comment type="caution">
    <text evidence="2">The sequence shown here is derived from an EMBL/GenBank/DDBJ whole genome shotgun (WGS) entry which is preliminary data.</text>
</comment>
<dbReference type="RefSeq" id="WP_150060565.1">
    <property type="nucleotide sequence ID" value="NZ_JACHII010000001.1"/>
</dbReference>
<evidence type="ECO:0000313" key="2">
    <source>
        <dbReference type="EMBL" id="KAA5607431.1"/>
    </source>
</evidence>
<reference evidence="2 3" key="1">
    <citation type="submission" date="2019-09" db="EMBL/GenBank/DDBJ databases">
        <title>Genome sequence of Roseospira marina, one of the more divergent members of the non-sulfur purple photosynthetic bacterial family, the Rhodospirillaceae.</title>
        <authorList>
            <person name="Meyer T."/>
            <person name="Kyndt J."/>
        </authorList>
    </citation>
    <scope>NUCLEOTIDE SEQUENCE [LARGE SCALE GENOMIC DNA]</scope>
    <source>
        <strain evidence="2 3">DSM 15113</strain>
    </source>
</reference>
<dbReference type="EMBL" id="VWPJ01000001">
    <property type="protein sequence ID" value="KAA5607431.1"/>
    <property type="molecule type" value="Genomic_DNA"/>
</dbReference>
<dbReference type="InterPro" id="IPR007763">
    <property type="entry name" value="NDUFA12"/>
</dbReference>
<dbReference type="AlphaFoldDB" id="A0A5M6IGJ8"/>
<proteinExistence type="predicted"/>
<organism evidence="2 3">
    <name type="scientific">Roseospira marina</name>
    <dbReference type="NCBI Taxonomy" id="140057"/>
    <lineage>
        <taxon>Bacteria</taxon>
        <taxon>Pseudomonadati</taxon>
        <taxon>Pseudomonadota</taxon>
        <taxon>Alphaproteobacteria</taxon>
        <taxon>Rhodospirillales</taxon>
        <taxon>Rhodospirillaceae</taxon>
        <taxon>Roseospira</taxon>
    </lineage>
</organism>
<name>A0A5M6IGJ8_9PROT</name>
<keyword evidence="2" id="KW-0830">Ubiquinone</keyword>
<dbReference type="Proteomes" id="UP000324065">
    <property type="component" value="Unassembled WGS sequence"/>
</dbReference>
<accession>A0A5M6IGJ8</accession>
<dbReference type="OrthoDB" id="9795340at2"/>
<feature type="region of interest" description="Disordered" evidence="1">
    <location>
        <begin position="84"/>
        <end position="116"/>
    </location>
</feature>
<dbReference type="GO" id="GO:0006979">
    <property type="term" value="P:response to oxidative stress"/>
    <property type="evidence" value="ECO:0007669"/>
    <property type="project" value="TreeGrafter"/>
</dbReference>
<sequence>MSIGTKIFSRLNGRLVGNDRFGNTYFEERRPPKGRRVKRWVLYKGIAEPSKVPPEWNAWLHHTVDAPLAAPDRPWIKEHVPNLSGTPAAYVPTGDERRGGTRRAASGDYEAWTPGA</sequence>
<protein>
    <submittedName>
        <fullName evidence="2">NADH:ubiquinone oxidoreductase subunit NDUFA12</fullName>
    </submittedName>
</protein>
<dbReference type="NCBIfam" id="NF006040">
    <property type="entry name" value="PRK08183.1"/>
    <property type="match status" value="1"/>
</dbReference>
<gene>
    <name evidence="2" type="ORF">F1188_01310</name>
</gene>